<dbReference type="InterPro" id="IPR007125">
    <property type="entry name" value="H2A/H2B/H3"/>
</dbReference>
<dbReference type="PANTHER" id="PTHR23113:SF368">
    <property type="entry name" value="CELL DIVISION CONTROL PROTEIN 25"/>
    <property type="match status" value="1"/>
</dbReference>
<comment type="caution">
    <text evidence="7">The sequence shown here is derived from an EMBL/GenBank/DDBJ whole genome shotgun (WGS) entry which is preliminary data.</text>
</comment>
<feature type="domain" description="Ras-GEF" evidence="6">
    <location>
        <begin position="109"/>
        <end position="345"/>
    </location>
</feature>
<comment type="similarity">
    <text evidence="1">Belongs to the histone H3 family.</text>
</comment>
<accession>A0AA89BM68</accession>
<dbReference type="InterPro" id="IPR009072">
    <property type="entry name" value="Histone-fold"/>
</dbReference>
<dbReference type="InterPro" id="IPR001895">
    <property type="entry name" value="RASGEF_cat_dom"/>
</dbReference>
<feature type="region of interest" description="Disordered" evidence="4">
    <location>
        <begin position="633"/>
        <end position="728"/>
    </location>
</feature>
<dbReference type="CDD" id="cd00155">
    <property type="entry name" value="RasGEF"/>
    <property type="match status" value="1"/>
</dbReference>
<gene>
    <name evidence="7" type="ORF">FSP39_010481</name>
</gene>
<dbReference type="GO" id="GO:0005886">
    <property type="term" value="C:plasma membrane"/>
    <property type="evidence" value="ECO:0007669"/>
    <property type="project" value="TreeGrafter"/>
</dbReference>
<evidence type="ECO:0000259" key="6">
    <source>
        <dbReference type="PROSITE" id="PS50009"/>
    </source>
</evidence>
<dbReference type="Gene3D" id="2.30.29.30">
    <property type="entry name" value="Pleckstrin-homology domain (PH domain)/Phosphotyrosine-binding domain (PTB)"/>
    <property type="match status" value="1"/>
</dbReference>
<feature type="compositionally biased region" description="Basic and acidic residues" evidence="4">
    <location>
        <begin position="633"/>
        <end position="650"/>
    </location>
</feature>
<dbReference type="AlphaFoldDB" id="A0AA89BM68"/>
<evidence type="ECO:0000256" key="1">
    <source>
        <dbReference type="ARBA" id="ARBA00010343"/>
    </source>
</evidence>
<dbReference type="Pfam" id="PF00125">
    <property type="entry name" value="Histone"/>
    <property type="match status" value="1"/>
</dbReference>
<dbReference type="CDD" id="cd22911">
    <property type="entry name" value="HFD_H3"/>
    <property type="match status" value="1"/>
</dbReference>
<keyword evidence="8" id="KW-1185">Reference proteome</keyword>
<evidence type="ECO:0000259" key="5">
    <source>
        <dbReference type="PROSITE" id="PS50003"/>
    </source>
</evidence>
<dbReference type="GO" id="GO:0030527">
    <property type="term" value="F:structural constituent of chromatin"/>
    <property type="evidence" value="ECO:0007669"/>
    <property type="project" value="InterPro"/>
</dbReference>
<dbReference type="InterPro" id="IPR036964">
    <property type="entry name" value="RASGEF_cat_dom_sf"/>
</dbReference>
<dbReference type="Gene3D" id="1.10.20.10">
    <property type="entry name" value="Histone, subunit A"/>
    <property type="match status" value="1"/>
</dbReference>
<feature type="region of interest" description="Disordered" evidence="4">
    <location>
        <begin position="32"/>
        <end position="66"/>
    </location>
</feature>
<sequence length="815" mass="91482">MNFILSLGTCTCASERRGWIIEMEEERTPTDRWEGNKMNIPHRILTPDDPDVDFPGKSIESDSSTEFVTPQSSYADALSQGSQDSLEQRSSLPRMKSYDAVVFDVLRVSPEDFAGQITLMDLPVFKSIQPDELTSCAWTTKEKLIKAPNVVAFTRRFNHVNFWVQREILNCQTLKTRADVLAHFIKIAKKLLDLSNLHAVMAVISALQSAAIFRLSKTWMALSRKDKSTYEKMAELFSETDNRQKLRDYMDNIKLPCIPYLGLYLSDLIYIDVAHPHSGGLESHPRKLQMNNILRVIADYQQSLYDFLPVLEHVQNYLRSVRYIEELQKFVEDDNYKLSLKVEPPIQGQTLSTSKEDIQILMTPASPATEPRSQNALTPGNTASGAICGGCSKFAPGHRKTKSLSANFMSGQHKPFAEKTFSLPSTTTAPYIQGVRHLLDDSVLEESPCASSDGSICGKFSTDGEVFDSTSTEDSSNWSAKTLVQWRESDDLQNNFQQTYTCEGCVRRKTILKDGKKPTVSAWTRYWLALWGTSLLYYPAKTMRASDRSGFKSEPSKMTSVVGWMVVMGDNPLQPDAFQLTDPAKGNVYKFRAGSQAQALTWCRHLSDAAKRFQPQTELCAYEEKTREAYNEGVDRVKGRRGREGGEMGGRRKGRKMPRPPSQPSSGRGRMSVPRSPMRSSPYRSTAAPDSPGSSFGDTRRKSNVGSGRQYVMEKSTSGERKRKRYRPGTRALMEIRKYQKSTDLLIRKLPFSRVVREVAMSVSSTPLMWQATAIMALQEACEAYLVAQGLTVDTQTDAGLDDKTCNTLILSLGI</sequence>
<dbReference type="GO" id="GO:0046982">
    <property type="term" value="F:protein heterodimerization activity"/>
    <property type="evidence" value="ECO:0007669"/>
    <property type="project" value="InterPro"/>
</dbReference>
<reference evidence="7" key="1">
    <citation type="submission" date="2019-08" db="EMBL/GenBank/DDBJ databases">
        <title>The improved chromosome-level genome for the pearl oyster Pinctada fucata martensii using PacBio sequencing and Hi-C.</title>
        <authorList>
            <person name="Zheng Z."/>
        </authorList>
    </citation>
    <scope>NUCLEOTIDE SEQUENCE</scope>
    <source>
        <strain evidence="7">ZZ-2019</strain>
        <tissue evidence="7">Adductor muscle</tissue>
    </source>
</reference>
<proteinExistence type="inferred from homology"/>
<dbReference type="InterPro" id="IPR000164">
    <property type="entry name" value="Histone_H3/CENP-A"/>
</dbReference>
<dbReference type="Pfam" id="PF00169">
    <property type="entry name" value="PH"/>
    <property type="match status" value="1"/>
</dbReference>
<evidence type="ECO:0000313" key="7">
    <source>
        <dbReference type="EMBL" id="KAK3087777.1"/>
    </source>
</evidence>
<dbReference type="InterPro" id="IPR011993">
    <property type="entry name" value="PH-like_dom_sf"/>
</dbReference>
<keyword evidence="2 3" id="KW-0344">Guanine-nucleotide releasing factor</keyword>
<dbReference type="SMART" id="SM00147">
    <property type="entry name" value="RasGEF"/>
    <property type="match status" value="1"/>
</dbReference>
<name>A0AA89BM68_PINIB</name>
<dbReference type="PANTHER" id="PTHR23113">
    <property type="entry name" value="GUANINE NUCLEOTIDE EXCHANGE FACTOR"/>
    <property type="match status" value="1"/>
</dbReference>
<dbReference type="GO" id="GO:0005085">
    <property type="term" value="F:guanyl-nucleotide exchange factor activity"/>
    <property type="evidence" value="ECO:0007669"/>
    <property type="project" value="UniProtKB-KW"/>
</dbReference>
<dbReference type="SUPFAM" id="SSF47113">
    <property type="entry name" value="Histone-fold"/>
    <property type="match status" value="1"/>
</dbReference>
<dbReference type="InterPro" id="IPR001849">
    <property type="entry name" value="PH_domain"/>
</dbReference>
<dbReference type="GO" id="GO:0007265">
    <property type="term" value="P:Ras protein signal transduction"/>
    <property type="evidence" value="ECO:0007669"/>
    <property type="project" value="TreeGrafter"/>
</dbReference>
<organism evidence="7 8">
    <name type="scientific">Pinctada imbricata</name>
    <name type="common">Atlantic pearl-oyster</name>
    <name type="synonym">Pinctada martensii</name>
    <dbReference type="NCBI Taxonomy" id="66713"/>
    <lineage>
        <taxon>Eukaryota</taxon>
        <taxon>Metazoa</taxon>
        <taxon>Spiralia</taxon>
        <taxon>Lophotrochozoa</taxon>
        <taxon>Mollusca</taxon>
        <taxon>Bivalvia</taxon>
        <taxon>Autobranchia</taxon>
        <taxon>Pteriomorphia</taxon>
        <taxon>Pterioida</taxon>
        <taxon>Pterioidea</taxon>
        <taxon>Pteriidae</taxon>
        <taxon>Pinctada</taxon>
    </lineage>
</organism>
<dbReference type="PROSITE" id="PS50009">
    <property type="entry name" value="RASGEF_CAT"/>
    <property type="match status" value="1"/>
</dbReference>
<feature type="domain" description="PH" evidence="5">
    <location>
        <begin position="510"/>
        <end position="611"/>
    </location>
</feature>
<dbReference type="InterPro" id="IPR023578">
    <property type="entry name" value="Ras_GEF_dom_sf"/>
</dbReference>
<dbReference type="SUPFAM" id="SSF48366">
    <property type="entry name" value="Ras GEF"/>
    <property type="match status" value="1"/>
</dbReference>
<dbReference type="Gene3D" id="1.10.840.10">
    <property type="entry name" value="Ras guanine-nucleotide exchange factors catalytic domain"/>
    <property type="match status" value="1"/>
</dbReference>
<evidence type="ECO:0000256" key="4">
    <source>
        <dbReference type="SAM" id="MobiDB-lite"/>
    </source>
</evidence>
<dbReference type="CDD" id="cd13310">
    <property type="entry name" value="PH_RalGPS1_2"/>
    <property type="match status" value="1"/>
</dbReference>
<evidence type="ECO:0000313" key="8">
    <source>
        <dbReference type="Proteomes" id="UP001186944"/>
    </source>
</evidence>
<dbReference type="PROSITE" id="PS50003">
    <property type="entry name" value="PH_DOMAIN"/>
    <property type="match status" value="1"/>
</dbReference>
<dbReference type="GO" id="GO:0003677">
    <property type="term" value="F:DNA binding"/>
    <property type="evidence" value="ECO:0007669"/>
    <property type="project" value="InterPro"/>
</dbReference>
<dbReference type="SUPFAM" id="SSF50729">
    <property type="entry name" value="PH domain-like"/>
    <property type="match status" value="1"/>
</dbReference>
<protein>
    <submittedName>
        <fullName evidence="7">Uncharacterized protein</fullName>
    </submittedName>
</protein>
<dbReference type="GO" id="GO:0000786">
    <property type="term" value="C:nucleosome"/>
    <property type="evidence" value="ECO:0007669"/>
    <property type="project" value="InterPro"/>
</dbReference>
<evidence type="ECO:0000256" key="2">
    <source>
        <dbReference type="ARBA" id="ARBA00022658"/>
    </source>
</evidence>
<dbReference type="SMART" id="SM00428">
    <property type="entry name" value="H3"/>
    <property type="match status" value="1"/>
</dbReference>
<dbReference type="Proteomes" id="UP001186944">
    <property type="component" value="Unassembled WGS sequence"/>
</dbReference>
<dbReference type="EMBL" id="VSWD01000011">
    <property type="protein sequence ID" value="KAK3087777.1"/>
    <property type="molecule type" value="Genomic_DNA"/>
</dbReference>
<dbReference type="InterPro" id="IPR008937">
    <property type="entry name" value="Ras-like_GEF"/>
</dbReference>
<dbReference type="SMART" id="SM00233">
    <property type="entry name" value="PH"/>
    <property type="match status" value="1"/>
</dbReference>
<dbReference type="Pfam" id="PF00617">
    <property type="entry name" value="RasGEF"/>
    <property type="match status" value="1"/>
</dbReference>
<evidence type="ECO:0000256" key="3">
    <source>
        <dbReference type="PROSITE-ProRule" id="PRU00168"/>
    </source>
</evidence>
<feature type="compositionally biased region" description="Low complexity" evidence="4">
    <location>
        <begin position="664"/>
        <end position="685"/>
    </location>
</feature>